<feature type="domain" description="Methyltransferase type 12" evidence="1">
    <location>
        <begin position="83"/>
        <end position="175"/>
    </location>
</feature>
<dbReference type="CDD" id="cd02440">
    <property type="entry name" value="AdoMet_MTases"/>
    <property type="match status" value="1"/>
</dbReference>
<evidence type="ECO:0000313" key="3">
    <source>
        <dbReference type="Proteomes" id="UP000306196"/>
    </source>
</evidence>
<dbReference type="GO" id="GO:0032259">
    <property type="term" value="P:methylation"/>
    <property type="evidence" value="ECO:0007669"/>
    <property type="project" value="UniProtKB-KW"/>
</dbReference>
<dbReference type="Pfam" id="PF08242">
    <property type="entry name" value="Methyltransf_12"/>
    <property type="match status" value="1"/>
</dbReference>
<dbReference type="AlphaFoldDB" id="A0A5R8KDS7"/>
<dbReference type="Proteomes" id="UP000306196">
    <property type="component" value="Unassembled WGS sequence"/>
</dbReference>
<name>A0A5R8KDS7_9BACT</name>
<dbReference type="SUPFAM" id="SSF53335">
    <property type="entry name" value="S-adenosyl-L-methionine-dependent methyltransferases"/>
    <property type="match status" value="1"/>
</dbReference>
<dbReference type="GO" id="GO:0008168">
    <property type="term" value="F:methyltransferase activity"/>
    <property type="evidence" value="ECO:0007669"/>
    <property type="project" value="UniProtKB-KW"/>
</dbReference>
<organism evidence="2 3">
    <name type="scientific">Phragmitibacter flavus</name>
    <dbReference type="NCBI Taxonomy" id="2576071"/>
    <lineage>
        <taxon>Bacteria</taxon>
        <taxon>Pseudomonadati</taxon>
        <taxon>Verrucomicrobiota</taxon>
        <taxon>Verrucomicrobiia</taxon>
        <taxon>Verrucomicrobiales</taxon>
        <taxon>Verrucomicrobiaceae</taxon>
        <taxon>Phragmitibacter</taxon>
    </lineage>
</organism>
<dbReference type="EMBL" id="VAUV01000008">
    <property type="protein sequence ID" value="TLD70407.1"/>
    <property type="molecule type" value="Genomic_DNA"/>
</dbReference>
<dbReference type="PANTHER" id="PTHR43861:SF1">
    <property type="entry name" value="TRANS-ACONITATE 2-METHYLTRANSFERASE"/>
    <property type="match status" value="1"/>
</dbReference>
<sequence>MQRYEMIFFLAFGAFMRTNGMPSPETLPPGKSEFDEYADDYDAALNKGLAITGEAKEYYAEGRVKWLKRVLGEQGLAMPEKVLDYGCGTGTSASVLLEGLGCREYVGYDPSADSIEQARHLNPGLPVRFTNVATEVPEGVFDLAFCNGVFHHIPLEYRAEAASMVWKSLKPGGVFAFWENNPWNPMVVWMMSRVPFDRDAIMLFPANAMRLLRGAGFEIVAKDYQFVFPKSLAGMRGLEPSMRKLPLGGQYLVLARK</sequence>
<comment type="caution">
    <text evidence="2">The sequence shown here is derived from an EMBL/GenBank/DDBJ whole genome shotgun (WGS) entry which is preliminary data.</text>
</comment>
<protein>
    <submittedName>
        <fullName evidence="2">Class I SAM-dependent methyltransferase</fullName>
    </submittedName>
</protein>
<dbReference type="InterPro" id="IPR029063">
    <property type="entry name" value="SAM-dependent_MTases_sf"/>
</dbReference>
<evidence type="ECO:0000259" key="1">
    <source>
        <dbReference type="Pfam" id="PF08242"/>
    </source>
</evidence>
<proteinExistence type="predicted"/>
<dbReference type="OrthoDB" id="9804312at2"/>
<evidence type="ECO:0000313" key="2">
    <source>
        <dbReference type="EMBL" id="TLD70407.1"/>
    </source>
</evidence>
<keyword evidence="2" id="KW-0808">Transferase</keyword>
<reference evidence="2 3" key="1">
    <citation type="submission" date="2019-05" db="EMBL/GenBank/DDBJ databases">
        <title>Verrucobacter flavum gen. nov., sp. nov. a new member of the family Verrucomicrobiaceae.</title>
        <authorList>
            <person name="Szuroczki S."/>
            <person name="Abbaszade G."/>
            <person name="Szabo A."/>
            <person name="Felfoldi T."/>
            <person name="Schumann P."/>
            <person name="Boka K."/>
            <person name="Keki Z."/>
            <person name="Toumi M."/>
            <person name="Toth E."/>
        </authorList>
    </citation>
    <scope>NUCLEOTIDE SEQUENCE [LARGE SCALE GENOMIC DNA]</scope>
    <source>
        <strain evidence="2 3">MG-N-17</strain>
    </source>
</reference>
<keyword evidence="2" id="KW-0489">Methyltransferase</keyword>
<dbReference type="Gene3D" id="3.40.50.150">
    <property type="entry name" value="Vaccinia Virus protein VP39"/>
    <property type="match status" value="1"/>
</dbReference>
<keyword evidence="3" id="KW-1185">Reference proteome</keyword>
<dbReference type="PANTHER" id="PTHR43861">
    <property type="entry name" value="TRANS-ACONITATE 2-METHYLTRANSFERASE-RELATED"/>
    <property type="match status" value="1"/>
</dbReference>
<gene>
    <name evidence="2" type="ORF">FEM03_11790</name>
</gene>
<dbReference type="InterPro" id="IPR013217">
    <property type="entry name" value="Methyltransf_12"/>
</dbReference>
<accession>A0A5R8KDS7</accession>